<protein>
    <submittedName>
        <fullName evidence="1">Uncharacterized protein</fullName>
    </submittedName>
</protein>
<dbReference type="EMBL" id="BLXT01005251">
    <property type="protein sequence ID" value="GFO21197.1"/>
    <property type="molecule type" value="Genomic_DNA"/>
</dbReference>
<accession>A0AAV4BQE5</accession>
<dbReference type="AlphaFoldDB" id="A0AAV4BQE5"/>
<keyword evidence="2" id="KW-1185">Reference proteome</keyword>
<sequence>MPDTQLDAVAPPYLHILLGIVAKHHSHMERDAAILDQKILEERAKLSNLSKKYEKYCMRWEEALPFVKEKKFLKTCIVFSDEMNKKRMTEQDIEEADLATKKYTNEQLLDKESDQEFSKIIQIRRNASSVPKSLRQQSLCQSATLKMPAHLYLYYNMRAITTVLASHSIHTKEKPQVTPSRSQHWIILKISSHKVNKLTIHI</sequence>
<proteinExistence type="predicted"/>
<comment type="caution">
    <text evidence="1">The sequence shown here is derived from an EMBL/GenBank/DDBJ whole genome shotgun (WGS) entry which is preliminary data.</text>
</comment>
<organism evidence="1 2">
    <name type="scientific">Plakobranchus ocellatus</name>
    <dbReference type="NCBI Taxonomy" id="259542"/>
    <lineage>
        <taxon>Eukaryota</taxon>
        <taxon>Metazoa</taxon>
        <taxon>Spiralia</taxon>
        <taxon>Lophotrochozoa</taxon>
        <taxon>Mollusca</taxon>
        <taxon>Gastropoda</taxon>
        <taxon>Heterobranchia</taxon>
        <taxon>Euthyneura</taxon>
        <taxon>Panpulmonata</taxon>
        <taxon>Sacoglossa</taxon>
        <taxon>Placobranchoidea</taxon>
        <taxon>Plakobranchidae</taxon>
        <taxon>Plakobranchus</taxon>
    </lineage>
</organism>
<reference evidence="1 2" key="1">
    <citation type="journal article" date="2021" name="Elife">
        <title>Chloroplast acquisition without the gene transfer in kleptoplastic sea slugs, Plakobranchus ocellatus.</title>
        <authorList>
            <person name="Maeda T."/>
            <person name="Takahashi S."/>
            <person name="Yoshida T."/>
            <person name="Shimamura S."/>
            <person name="Takaki Y."/>
            <person name="Nagai Y."/>
            <person name="Toyoda A."/>
            <person name="Suzuki Y."/>
            <person name="Arimoto A."/>
            <person name="Ishii H."/>
            <person name="Satoh N."/>
            <person name="Nishiyama T."/>
            <person name="Hasebe M."/>
            <person name="Maruyama T."/>
            <person name="Minagawa J."/>
            <person name="Obokata J."/>
            <person name="Shigenobu S."/>
        </authorList>
    </citation>
    <scope>NUCLEOTIDE SEQUENCE [LARGE SCALE GENOMIC DNA]</scope>
</reference>
<dbReference type="Proteomes" id="UP000735302">
    <property type="component" value="Unassembled WGS sequence"/>
</dbReference>
<evidence type="ECO:0000313" key="1">
    <source>
        <dbReference type="EMBL" id="GFO21197.1"/>
    </source>
</evidence>
<name>A0AAV4BQE5_9GAST</name>
<evidence type="ECO:0000313" key="2">
    <source>
        <dbReference type="Proteomes" id="UP000735302"/>
    </source>
</evidence>
<gene>
    <name evidence="1" type="ORF">PoB_004770200</name>
</gene>